<dbReference type="SUPFAM" id="SSF110296">
    <property type="entry name" value="Oligoxyloglucan reducing end-specific cellobiohydrolase"/>
    <property type="match status" value="1"/>
</dbReference>
<evidence type="ECO:0000256" key="6">
    <source>
        <dbReference type="ARBA" id="ARBA00037986"/>
    </source>
</evidence>
<dbReference type="PANTHER" id="PTHR43739:SF2">
    <property type="entry name" value="OLIGOXYLOGLUCAN-REDUCING END-SPECIFIC XYLOGLUCANASE-RELATED"/>
    <property type="match status" value="1"/>
</dbReference>
<keyword evidence="5" id="KW-0624">Polysaccharide degradation</keyword>
<keyword evidence="2" id="KW-0378">Hydrolase</keyword>
<feature type="compositionally biased region" description="Polar residues" evidence="7">
    <location>
        <begin position="1"/>
        <end position="20"/>
    </location>
</feature>
<keyword evidence="4" id="KW-0326">Glycosidase</keyword>
<comment type="similarity">
    <text evidence="6">Belongs to the glycosyl hydrolase 74 family.</text>
</comment>
<dbReference type="InterPro" id="IPR015943">
    <property type="entry name" value="WD40/YVTN_repeat-like_dom_sf"/>
</dbReference>
<evidence type="ECO:0000313" key="8">
    <source>
        <dbReference type="EMBL" id="WBO69518.1"/>
    </source>
</evidence>
<dbReference type="Proteomes" id="UP001212326">
    <property type="component" value="Chromosome"/>
</dbReference>
<dbReference type="Gene3D" id="2.130.10.10">
    <property type="entry name" value="YVTN repeat-like/Quinoprotein amine dehydrogenase"/>
    <property type="match status" value="1"/>
</dbReference>
<dbReference type="EMBL" id="CP115300">
    <property type="protein sequence ID" value="WBO69518.1"/>
    <property type="molecule type" value="Genomic_DNA"/>
</dbReference>
<evidence type="ECO:0000256" key="7">
    <source>
        <dbReference type="SAM" id="MobiDB-lite"/>
    </source>
</evidence>
<protein>
    <submittedName>
        <fullName evidence="8">Uncharacterized protein</fullName>
    </submittedName>
</protein>
<keyword evidence="1" id="KW-0732">Signal</keyword>
<evidence type="ECO:0000313" key="9">
    <source>
        <dbReference type="Proteomes" id="UP001212326"/>
    </source>
</evidence>
<keyword evidence="3" id="KW-0119">Carbohydrate metabolism</keyword>
<evidence type="ECO:0000256" key="4">
    <source>
        <dbReference type="ARBA" id="ARBA00023295"/>
    </source>
</evidence>
<evidence type="ECO:0000256" key="5">
    <source>
        <dbReference type="ARBA" id="ARBA00023326"/>
    </source>
</evidence>
<evidence type="ECO:0000256" key="3">
    <source>
        <dbReference type="ARBA" id="ARBA00023277"/>
    </source>
</evidence>
<sequence>MHSTTRRNAVNRNPIRTSRSPGRGATGTVSDDQATSWIRINDDAHQRGWTGPAITGDPRLHGRVYLATNGRGIQYGEPA</sequence>
<gene>
    <name evidence="8" type="ORF">O1G22_12105</name>
</gene>
<accession>A0ABY7PFV7</accession>
<evidence type="ECO:0000256" key="1">
    <source>
        <dbReference type="ARBA" id="ARBA00022729"/>
    </source>
</evidence>
<evidence type="ECO:0000256" key="2">
    <source>
        <dbReference type="ARBA" id="ARBA00022801"/>
    </source>
</evidence>
<organism evidence="8 9">
    <name type="scientific">Streptomyces camelliae</name>
    <dbReference type="NCBI Taxonomy" id="3004093"/>
    <lineage>
        <taxon>Bacteria</taxon>
        <taxon>Bacillati</taxon>
        <taxon>Actinomycetota</taxon>
        <taxon>Actinomycetes</taxon>
        <taxon>Kitasatosporales</taxon>
        <taxon>Streptomycetaceae</taxon>
        <taxon>Streptomyces</taxon>
    </lineage>
</organism>
<feature type="region of interest" description="Disordered" evidence="7">
    <location>
        <begin position="1"/>
        <end position="35"/>
    </location>
</feature>
<proteinExistence type="inferred from homology"/>
<name>A0ABY7PFV7_9ACTN</name>
<reference evidence="8 9" key="1">
    <citation type="submission" date="2022-12" db="EMBL/GenBank/DDBJ databases">
        <authorList>
            <person name="Mo P."/>
        </authorList>
    </citation>
    <scope>NUCLEOTIDE SEQUENCE [LARGE SCALE GENOMIC DNA]</scope>
    <source>
        <strain evidence="8 9">HUAS 2-6</strain>
    </source>
</reference>
<dbReference type="RefSeq" id="WP_270086700.1">
    <property type="nucleotide sequence ID" value="NZ_CP115300.1"/>
</dbReference>
<keyword evidence="9" id="KW-1185">Reference proteome</keyword>
<dbReference type="InterPro" id="IPR052025">
    <property type="entry name" value="Xyloglucanase_GH74"/>
</dbReference>
<dbReference type="PANTHER" id="PTHR43739">
    <property type="entry name" value="XYLOGLUCANASE (EUROFUNG)"/>
    <property type="match status" value="1"/>
</dbReference>